<gene>
    <name evidence="1" type="ORF">H696_05306</name>
</gene>
<dbReference type="EMBL" id="KB932210">
    <property type="protein sequence ID" value="KCV68070.1"/>
    <property type="molecule type" value="Genomic_DNA"/>
</dbReference>
<dbReference type="AlphaFoldDB" id="A0A058Z1E5"/>
<organism evidence="1">
    <name type="scientific">Fonticula alba</name>
    <name type="common">Slime mold</name>
    <dbReference type="NCBI Taxonomy" id="691883"/>
    <lineage>
        <taxon>Eukaryota</taxon>
        <taxon>Rotosphaerida</taxon>
        <taxon>Fonticulaceae</taxon>
        <taxon>Fonticula</taxon>
    </lineage>
</organism>
<dbReference type="RefSeq" id="XP_009497444.1">
    <property type="nucleotide sequence ID" value="XM_009499169.1"/>
</dbReference>
<keyword evidence="2" id="KW-1185">Reference proteome</keyword>
<dbReference type="GeneID" id="20530031"/>
<evidence type="ECO:0000313" key="2">
    <source>
        <dbReference type="Proteomes" id="UP000030693"/>
    </source>
</evidence>
<accession>A0A058Z1E5</accession>
<sequence>MARHQPLHWQLPDDVDRFFRTAERRMSELAEEDDIVAIVFSAFQQTETLGILDRAVVLAFMMYLLHYDTTRFFSHGYGNKVLELKAQVCDKVDALHGMLFEEASAHLQPHPLRTGLAVLKPFAILMRDQLLAKIPDFDIDLNMGEYSHMLETTFPPGAYLSLRGSFHAIFVGHAPPASLALALQQPIDMAQRGACSLPELQPDPSSPRQRHLFRQSTRYMDTCSAIVIQRPQVPHRGRAEPEPYLVRIALLQAPWQPSTDSWADMRQHLTGMDFLFDLRHDQSLYCLAHFLAAASGCPRRPLVHFDQSRELAMLLAFILNSKYGAILLAGTRPAIDVAGYPRRPDGEHHAADAGDPAATPGTWSQHAHCVLGPTMGERTLERLVAICPGLPVPDAPTFHGIARSKEPGATPLSAFAYPLILGELYVFYAYLHAVDRTDERVADLWDTVSRRQRQ</sequence>
<protein>
    <submittedName>
        <fullName evidence="1">Uncharacterized protein</fullName>
    </submittedName>
</protein>
<evidence type="ECO:0000313" key="1">
    <source>
        <dbReference type="EMBL" id="KCV68070.1"/>
    </source>
</evidence>
<proteinExistence type="predicted"/>
<reference evidence="1" key="1">
    <citation type="submission" date="2013-04" db="EMBL/GenBank/DDBJ databases">
        <title>The Genome Sequence of Fonticula alba ATCC 38817.</title>
        <authorList>
            <consortium name="The Broad Institute Genomics Platform"/>
            <person name="Russ C."/>
            <person name="Cuomo C."/>
            <person name="Burger G."/>
            <person name="Gray M.W."/>
            <person name="Holland P.W.H."/>
            <person name="King N."/>
            <person name="Lang F.B.F."/>
            <person name="Roger A.J."/>
            <person name="Ruiz-Trillo I."/>
            <person name="Brown M."/>
            <person name="Walker B."/>
            <person name="Young S."/>
            <person name="Zeng Q."/>
            <person name="Gargeya S."/>
            <person name="Fitzgerald M."/>
            <person name="Haas B."/>
            <person name="Abouelleil A."/>
            <person name="Allen A.W."/>
            <person name="Alvarado L."/>
            <person name="Arachchi H.M."/>
            <person name="Berlin A.M."/>
            <person name="Chapman S.B."/>
            <person name="Gainer-Dewar J."/>
            <person name="Goldberg J."/>
            <person name="Griggs A."/>
            <person name="Gujja S."/>
            <person name="Hansen M."/>
            <person name="Howarth C."/>
            <person name="Imamovic A."/>
            <person name="Ireland A."/>
            <person name="Larimer J."/>
            <person name="McCowan C."/>
            <person name="Murphy C."/>
            <person name="Pearson M."/>
            <person name="Poon T.W."/>
            <person name="Priest M."/>
            <person name="Roberts A."/>
            <person name="Saif S."/>
            <person name="Shea T."/>
            <person name="Sisk P."/>
            <person name="Sykes S."/>
            <person name="Wortman J."/>
            <person name="Nusbaum C."/>
            <person name="Birren B."/>
        </authorList>
    </citation>
    <scope>NUCLEOTIDE SEQUENCE [LARGE SCALE GENOMIC DNA]</scope>
    <source>
        <strain evidence="1">ATCC 38817</strain>
    </source>
</reference>
<dbReference type="Proteomes" id="UP000030693">
    <property type="component" value="Unassembled WGS sequence"/>
</dbReference>
<name>A0A058Z1E5_FONAL</name>